<dbReference type="OrthoDB" id="9803846at2"/>
<name>E3D078_9BACT</name>
<dbReference type="HOGENOM" id="CLU_022477_2_1_0"/>
<dbReference type="InterPro" id="IPR039429">
    <property type="entry name" value="SHMT-like_dom"/>
</dbReference>
<evidence type="ECO:0000256" key="2">
    <source>
        <dbReference type="ARBA" id="ARBA00004496"/>
    </source>
</evidence>
<comment type="catalytic activity">
    <reaction evidence="9">
        <text>(6R)-5,10-methylene-5,6,7,8-tetrahydrofolate + D-alanine + H2O = 2-methylserine + (6S)-5,6,7,8-tetrahydrofolate</text>
        <dbReference type="Rhea" id="RHEA:10064"/>
        <dbReference type="ChEBI" id="CHEBI:15377"/>
        <dbReference type="ChEBI" id="CHEBI:15636"/>
        <dbReference type="ChEBI" id="CHEBI:57416"/>
        <dbReference type="ChEBI" id="CHEBI:57453"/>
        <dbReference type="ChEBI" id="CHEBI:58275"/>
        <dbReference type="EC" id="2.1.2.7"/>
    </reaction>
</comment>
<feature type="binding site" evidence="9">
    <location>
        <position position="240"/>
    </location>
    <ligand>
        <name>(6S)-5,6,7,8-tetrahydrofolate</name>
        <dbReference type="ChEBI" id="CHEBI:57453"/>
    </ligand>
</feature>
<keyword evidence="8 9" id="KW-0663">Pyridoxal phosphate</keyword>
<keyword evidence="5 9" id="KW-0963">Cytoplasm</keyword>
<dbReference type="InterPro" id="IPR015421">
    <property type="entry name" value="PyrdxlP-dep_Trfase_major"/>
</dbReference>
<keyword evidence="6 9" id="KW-0554">One-carbon metabolism</keyword>
<feature type="modified residue" description="N6-(pyridoxal phosphate)lysine" evidence="9 10">
    <location>
        <position position="226"/>
    </location>
</feature>
<dbReference type="InterPro" id="IPR001085">
    <property type="entry name" value="Ser_HO-MeTrfase"/>
</dbReference>
<reference evidence="12 13" key="1">
    <citation type="journal article" date="2010" name="Stand. Genomic Sci.">
        <title>Non-contiguous finished genome sequence of Aminomonas paucivorans type strain (GLU-3).</title>
        <authorList>
            <person name="Pitluck S."/>
            <person name="Yasawong M."/>
            <person name="Held B."/>
            <person name="Lapidus A."/>
            <person name="Nolan M."/>
            <person name="Copeland A."/>
            <person name="Lucas S."/>
            <person name="Del Rio T.G."/>
            <person name="Tice H."/>
            <person name="Cheng J.F."/>
            <person name="Chertkov O."/>
            <person name="Goodwin L."/>
            <person name="Tapia R."/>
            <person name="Han C."/>
            <person name="Liolios K."/>
            <person name="Ivanova N."/>
            <person name="Mavromatis K."/>
            <person name="Ovchinnikova G."/>
            <person name="Pati A."/>
            <person name="Chen A."/>
            <person name="Palaniappan K."/>
            <person name="Land M."/>
            <person name="Hauser L."/>
            <person name="Chang Y.J."/>
            <person name="Jeffries C.D."/>
            <person name="Pukall R."/>
            <person name="Spring S."/>
            <person name="Rohde M."/>
            <person name="Sikorski J."/>
            <person name="Goker M."/>
            <person name="Woyke T."/>
            <person name="Bristow J."/>
            <person name="Eisen J.A."/>
            <person name="Markowitz V."/>
            <person name="Hugenholtz P."/>
            <person name="Kyrpides N.C."/>
            <person name="Klenk H.P."/>
        </authorList>
    </citation>
    <scope>NUCLEOTIDE SEQUENCE [LARGE SCALE GENOMIC DNA]</scope>
    <source>
        <strain evidence="12 13">DSM 12260</strain>
    </source>
</reference>
<dbReference type="PANTHER" id="PTHR11680">
    <property type="entry name" value="SERINE HYDROXYMETHYLTRANSFERASE"/>
    <property type="match status" value="1"/>
</dbReference>
<keyword evidence="12" id="KW-0489">Methyltransferase</keyword>
<dbReference type="Gene3D" id="3.40.640.10">
    <property type="entry name" value="Type I PLP-dependent aspartate aminotransferase-like (Major domain)"/>
    <property type="match status" value="1"/>
</dbReference>
<accession>E3D078</accession>
<dbReference type="HAMAP" id="MF_00051">
    <property type="entry name" value="SHMT"/>
    <property type="match status" value="1"/>
</dbReference>
<evidence type="ECO:0000313" key="12">
    <source>
        <dbReference type="EMBL" id="EFQ24751.1"/>
    </source>
</evidence>
<comment type="subunit">
    <text evidence="4 9">Homodimer.</text>
</comment>
<evidence type="ECO:0000256" key="10">
    <source>
        <dbReference type="PIRSR" id="PIRSR000412-50"/>
    </source>
</evidence>
<protein>
    <recommendedName>
        <fullName evidence="9">2-methylserine hydroxymethyltransferase</fullName>
        <shortName evidence="9">MSHMT</shortName>
        <ecNumber evidence="9">2.1.2.7</ecNumber>
    </recommendedName>
    <alternativeName>
        <fullName evidence="9">Alpha-methylserine hydroxymethyltransferase</fullName>
    </alternativeName>
    <alternativeName>
        <fullName evidence="9">D-alanine 2-hydroxymethyltransferase</fullName>
    </alternativeName>
</protein>
<keyword evidence="7 9" id="KW-0808">Transferase</keyword>
<dbReference type="UniPathway" id="UPA00193"/>
<evidence type="ECO:0000256" key="6">
    <source>
        <dbReference type="ARBA" id="ARBA00022563"/>
    </source>
</evidence>
<dbReference type="GO" id="GO:0030170">
    <property type="term" value="F:pyridoxal phosphate binding"/>
    <property type="evidence" value="ECO:0007669"/>
    <property type="project" value="UniProtKB-UniRule"/>
</dbReference>
<dbReference type="GO" id="GO:0032259">
    <property type="term" value="P:methylation"/>
    <property type="evidence" value="ECO:0007669"/>
    <property type="project" value="UniProtKB-KW"/>
</dbReference>
<dbReference type="Proteomes" id="UP000005096">
    <property type="component" value="Chromosome"/>
</dbReference>
<dbReference type="RefSeq" id="WP_006301999.1">
    <property type="nucleotide sequence ID" value="NZ_CM001022.1"/>
</dbReference>
<dbReference type="FunFam" id="3.40.640.10:FF:000001">
    <property type="entry name" value="Serine hydroxymethyltransferase"/>
    <property type="match status" value="1"/>
</dbReference>
<comment type="similarity">
    <text evidence="3 9">Belongs to the SHMT family.</text>
</comment>
<comment type="pathway">
    <text evidence="9">One-carbon metabolism; tetrahydrofolate interconversion.</text>
</comment>
<feature type="binding site" evidence="9">
    <location>
        <position position="117"/>
    </location>
    <ligand>
        <name>(6S)-5,6,7,8-tetrahydrofolate</name>
        <dbReference type="ChEBI" id="CHEBI:57453"/>
    </ligand>
</feature>
<evidence type="ECO:0000256" key="4">
    <source>
        <dbReference type="ARBA" id="ARBA00011738"/>
    </source>
</evidence>
<feature type="site" description="Plays an important role in substrate specificity" evidence="9">
    <location>
        <position position="225"/>
    </location>
</feature>
<dbReference type="GO" id="GO:0008168">
    <property type="term" value="F:methyltransferase activity"/>
    <property type="evidence" value="ECO:0007669"/>
    <property type="project" value="UniProtKB-KW"/>
</dbReference>
<dbReference type="Gene3D" id="3.90.1150.10">
    <property type="entry name" value="Aspartate Aminotransferase, domain 1"/>
    <property type="match status" value="1"/>
</dbReference>
<dbReference type="GO" id="GO:0019264">
    <property type="term" value="P:glycine biosynthetic process from serine"/>
    <property type="evidence" value="ECO:0007669"/>
    <property type="project" value="InterPro"/>
</dbReference>
<dbReference type="Pfam" id="PF00464">
    <property type="entry name" value="SHMT"/>
    <property type="match status" value="1"/>
</dbReference>
<dbReference type="eggNOG" id="COG0112">
    <property type="taxonomic scope" value="Bacteria"/>
</dbReference>
<dbReference type="GO" id="GO:0050413">
    <property type="term" value="F:D-alanine 2-hydroxymethyltransferase activity"/>
    <property type="evidence" value="ECO:0007669"/>
    <property type="project" value="UniProtKB-EC"/>
</dbReference>
<dbReference type="SUPFAM" id="SSF53383">
    <property type="entry name" value="PLP-dependent transferases"/>
    <property type="match status" value="1"/>
</dbReference>
<evidence type="ECO:0000256" key="9">
    <source>
        <dbReference type="HAMAP-Rule" id="MF_00051"/>
    </source>
</evidence>
<dbReference type="EC" id="2.1.2.7" evidence="9"/>
<evidence type="ECO:0000256" key="3">
    <source>
        <dbReference type="ARBA" id="ARBA00006376"/>
    </source>
</evidence>
<comment type="cofactor">
    <cofactor evidence="1 9 10">
        <name>pyridoxal 5'-phosphate</name>
        <dbReference type="ChEBI" id="CHEBI:597326"/>
    </cofactor>
</comment>
<dbReference type="InterPro" id="IPR015424">
    <property type="entry name" value="PyrdxlP-dep_Trfase"/>
</dbReference>
<dbReference type="AlphaFoldDB" id="E3D078"/>
<gene>
    <name evidence="9" type="primary">mshmt</name>
    <name evidence="12" type="ORF">Apau_2344</name>
</gene>
<evidence type="ECO:0000256" key="8">
    <source>
        <dbReference type="ARBA" id="ARBA00022898"/>
    </source>
</evidence>
<dbReference type="InterPro" id="IPR015422">
    <property type="entry name" value="PyrdxlP-dep_Trfase_small"/>
</dbReference>
<proteinExistence type="inferred from homology"/>
<dbReference type="PIRSF" id="PIRSF000412">
    <property type="entry name" value="SHMT"/>
    <property type="match status" value="1"/>
</dbReference>
<dbReference type="EMBL" id="CM001022">
    <property type="protein sequence ID" value="EFQ24751.1"/>
    <property type="molecule type" value="Genomic_DNA"/>
</dbReference>
<evidence type="ECO:0000256" key="1">
    <source>
        <dbReference type="ARBA" id="ARBA00001933"/>
    </source>
</evidence>
<comment type="caution">
    <text evidence="9">Lacks conserved residue(s) required for the propagation of feature annotation.</text>
</comment>
<dbReference type="STRING" id="584708.Apau_2344"/>
<dbReference type="InterPro" id="IPR049943">
    <property type="entry name" value="Ser_HO-MeTrfase-like"/>
</dbReference>
<evidence type="ECO:0000256" key="7">
    <source>
        <dbReference type="ARBA" id="ARBA00022679"/>
    </source>
</evidence>
<dbReference type="PANTHER" id="PTHR11680:SF35">
    <property type="entry name" value="SERINE HYDROXYMETHYLTRANSFERASE 1"/>
    <property type="match status" value="1"/>
</dbReference>
<dbReference type="NCBIfam" id="NF000586">
    <property type="entry name" value="PRK00011.1"/>
    <property type="match status" value="1"/>
</dbReference>
<evidence type="ECO:0000313" key="13">
    <source>
        <dbReference type="Proteomes" id="UP000005096"/>
    </source>
</evidence>
<evidence type="ECO:0000259" key="11">
    <source>
        <dbReference type="Pfam" id="PF00464"/>
    </source>
</evidence>
<organism evidence="12 13">
    <name type="scientific">Aminomonas paucivorans DSM 12260</name>
    <dbReference type="NCBI Taxonomy" id="584708"/>
    <lineage>
        <taxon>Bacteria</taxon>
        <taxon>Thermotogati</taxon>
        <taxon>Synergistota</taxon>
        <taxon>Synergistia</taxon>
        <taxon>Synergistales</taxon>
        <taxon>Synergistaceae</taxon>
        <taxon>Aminomonas</taxon>
    </lineage>
</organism>
<evidence type="ECO:0000256" key="5">
    <source>
        <dbReference type="ARBA" id="ARBA00022490"/>
    </source>
</evidence>
<comment type="subcellular location">
    <subcellularLocation>
        <location evidence="2 9">Cytoplasm</location>
    </subcellularLocation>
</comment>
<dbReference type="PaxDb" id="584708-Apau_2344"/>
<dbReference type="GO" id="GO:0004372">
    <property type="term" value="F:glycine hydroxymethyltransferase activity"/>
    <property type="evidence" value="ECO:0007669"/>
    <property type="project" value="InterPro"/>
</dbReference>
<keyword evidence="13" id="KW-1185">Reference proteome</keyword>
<dbReference type="CDD" id="cd00378">
    <property type="entry name" value="SHMT"/>
    <property type="match status" value="1"/>
</dbReference>
<dbReference type="GO" id="GO:0005829">
    <property type="term" value="C:cytosol"/>
    <property type="evidence" value="ECO:0007669"/>
    <property type="project" value="TreeGrafter"/>
</dbReference>
<sequence>MRQLGIVDPELGAILDREAARQELTLELIASESFVPPAIMEVQGSLLTNKYAEGYPGQRYHGGCQFIDALESLAIGRAMALFGAEHANVQPHSGVNANLAVYQAVLQPGDTILAMDLKHGGHLSHGSKASLTGRVYRGVHYGVRPDTERVDLDQVRALAREHRPRLLVTGASAYPRILDYPAFREIADEVGALLLTDMAHIAGLVAAGVLPSPVPHCHFVTSTTTKTLRGARGGFILCREEFAPAVDKAIFPGTQGGPILQNVAAKALTFKLAGTESFARYARNTVANAAALARNLTDRGYRIVSGGTDNHLLLVDLRPKGLTGDVAERALESVDIMVNKNLIPFDPEKPTVTSGIRIGLGALTTRGFGEKDMPVLGELLDRALQGRGDEKVLKDVKGQVLDLCLAHPLYCRFGEGDGLLD</sequence>
<dbReference type="GO" id="GO:0035999">
    <property type="term" value="P:tetrahydrofolate interconversion"/>
    <property type="evidence" value="ECO:0007669"/>
    <property type="project" value="UniProtKB-UniRule"/>
</dbReference>
<feature type="domain" description="Serine hydroxymethyltransferase-like" evidence="11">
    <location>
        <begin position="7"/>
        <end position="377"/>
    </location>
</feature>
<comment type="function">
    <text evidence="9">Catalyzes the reversible interconversion of alpha-methyl-L-serine to D-alanine with tetrahydrofolate (THF) serving as the one-carbon carrier.</text>
</comment>
<feature type="binding site" evidence="9">
    <location>
        <begin position="121"/>
        <end position="123"/>
    </location>
    <ligand>
        <name>(6S)-5,6,7,8-tetrahydrofolate</name>
        <dbReference type="ChEBI" id="CHEBI:57453"/>
    </ligand>
</feature>